<comment type="caution">
    <text evidence="2">The sequence shown here is derived from an EMBL/GenBank/DDBJ whole genome shotgun (WGS) entry which is preliminary data.</text>
</comment>
<feature type="region of interest" description="Disordered" evidence="1">
    <location>
        <begin position="1"/>
        <end position="20"/>
    </location>
</feature>
<feature type="compositionally biased region" description="Acidic residues" evidence="1">
    <location>
        <begin position="212"/>
        <end position="222"/>
    </location>
</feature>
<dbReference type="Proteomes" id="UP000663873">
    <property type="component" value="Unassembled WGS sequence"/>
</dbReference>
<evidence type="ECO:0000313" key="3">
    <source>
        <dbReference type="Proteomes" id="UP000663873"/>
    </source>
</evidence>
<reference evidence="2" key="1">
    <citation type="submission" date="2021-02" db="EMBL/GenBank/DDBJ databases">
        <authorList>
            <person name="Nowell W R."/>
        </authorList>
    </citation>
    <scope>NUCLEOTIDE SEQUENCE</scope>
</reference>
<keyword evidence="3" id="KW-1185">Reference proteome</keyword>
<accession>A0A821HA38</accession>
<sequence length="315" mass="35303">MYNSLGATVNNDSVHNSSSNEEILASSSVTSWSRIRSSCESNVSHIAPLKSETSTSPALYNGPIRQEDIHMVDDGRYFLLIDDNLSSEGSELNKTGSSSLSRSLSPLMNTTMPLKQEKSAIHRLVFPPRLGRILFYRRVLSDSDIYQKLCSKDNEINHNVYHLDTIRDYSMEFYMLTTYGSDSQLRAWLDTNYDDIGNNACYFDNNRFASLDDDDDDDDESDDSSKMKIASSSESIMRDDDLNRLQADEELDWYSELESFNLSPTNPQWKHENASSCSSEDHVGELLRAEQFSVSSLTTTTSAESSSSAGLISSS</sequence>
<name>A0A821HA38_9BILA</name>
<proteinExistence type="predicted"/>
<protein>
    <submittedName>
        <fullName evidence="2">Uncharacterized protein</fullName>
    </submittedName>
</protein>
<dbReference type="AlphaFoldDB" id="A0A821HA38"/>
<evidence type="ECO:0000313" key="2">
    <source>
        <dbReference type="EMBL" id="CAF4678907.1"/>
    </source>
</evidence>
<feature type="region of interest" description="Disordered" evidence="1">
    <location>
        <begin position="294"/>
        <end position="315"/>
    </location>
</feature>
<evidence type="ECO:0000256" key="1">
    <source>
        <dbReference type="SAM" id="MobiDB-lite"/>
    </source>
</evidence>
<feature type="non-terminal residue" evidence="2">
    <location>
        <position position="1"/>
    </location>
</feature>
<dbReference type="EMBL" id="CAJOBP010032544">
    <property type="protein sequence ID" value="CAF4678907.1"/>
    <property type="molecule type" value="Genomic_DNA"/>
</dbReference>
<feature type="region of interest" description="Disordered" evidence="1">
    <location>
        <begin position="212"/>
        <end position="241"/>
    </location>
</feature>
<gene>
    <name evidence="2" type="ORF">UJA718_LOCUS35140</name>
</gene>
<feature type="compositionally biased region" description="Low complexity" evidence="1">
    <location>
        <begin position="9"/>
        <end position="20"/>
    </location>
</feature>
<organism evidence="2 3">
    <name type="scientific">Rotaria socialis</name>
    <dbReference type="NCBI Taxonomy" id="392032"/>
    <lineage>
        <taxon>Eukaryota</taxon>
        <taxon>Metazoa</taxon>
        <taxon>Spiralia</taxon>
        <taxon>Gnathifera</taxon>
        <taxon>Rotifera</taxon>
        <taxon>Eurotatoria</taxon>
        <taxon>Bdelloidea</taxon>
        <taxon>Philodinida</taxon>
        <taxon>Philodinidae</taxon>
        <taxon>Rotaria</taxon>
    </lineage>
</organism>